<evidence type="ECO:0000256" key="10">
    <source>
        <dbReference type="SAM" id="SignalP"/>
    </source>
</evidence>
<dbReference type="InterPro" id="IPR012910">
    <property type="entry name" value="Plug_dom"/>
</dbReference>
<proteinExistence type="inferred from homology"/>
<keyword evidence="4 8" id="KW-0812">Transmembrane</keyword>
<gene>
    <name evidence="13" type="ORF">GGR21_001339</name>
</gene>
<evidence type="ECO:0000256" key="7">
    <source>
        <dbReference type="ARBA" id="ARBA00023237"/>
    </source>
</evidence>
<evidence type="ECO:0000256" key="4">
    <source>
        <dbReference type="ARBA" id="ARBA00022692"/>
    </source>
</evidence>
<evidence type="ECO:0000256" key="8">
    <source>
        <dbReference type="PROSITE-ProRule" id="PRU01360"/>
    </source>
</evidence>
<dbReference type="InterPro" id="IPR039426">
    <property type="entry name" value="TonB-dep_rcpt-like"/>
</dbReference>
<keyword evidence="6 8" id="KW-0472">Membrane</keyword>
<accession>A0A840CJC0</accession>
<feature type="chain" id="PRO_5032615764" evidence="10">
    <location>
        <begin position="34"/>
        <end position="1056"/>
    </location>
</feature>
<dbReference type="NCBIfam" id="TIGR04056">
    <property type="entry name" value="OMP_RagA_SusC"/>
    <property type="match status" value="1"/>
</dbReference>
<feature type="domain" description="TonB-dependent receptor plug" evidence="12">
    <location>
        <begin position="134"/>
        <end position="256"/>
    </location>
</feature>
<dbReference type="Gene3D" id="2.60.40.1120">
    <property type="entry name" value="Carboxypeptidase-like, regulatory domain"/>
    <property type="match status" value="1"/>
</dbReference>
<keyword evidence="3 8" id="KW-1134">Transmembrane beta strand</keyword>
<keyword evidence="10" id="KW-0732">Signal</keyword>
<evidence type="ECO:0000256" key="9">
    <source>
        <dbReference type="RuleBase" id="RU003357"/>
    </source>
</evidence>
<name>A0A840CJC0_9BACT</name>
<evidence type="ECO:0000313" key="14">
    <source>
        <dbReference type="Proteomes" id="UP000555103"/>
    </source>
</evidence>
<sequence>MKHIWQYKMCTAKTICLAICCFVFFLIGGEAYAQTNTVIQGKVIDETGSPMIGVTVAVEGTTTGTMTDDNGNYSLQSAQGFTPAQIITFSFIGYEKVTEKTNGRQHINITMNPVSVEFDDVVVIGYGTVKRGAVTSAVSALKTSEMPKSSTASLGSMLAGRASGLIVQQTSAAPGGALNFSIRGGGTPLIVIDGVPMSPLGDQYLSENKKETGNKLASVPTDNNFINLNPEDIKSIDILKDASATAIYGSRAANGVVLITTKRGTESKVQVSFSASASLQKMYGMPEMLQGQDYMRERNKIAREIWMNNNNVYPYGTRQWTDFMNNDVAYPYTEAEIAAFTGGTNWIDEVTRDGFLHNESLNVTGGSEKTQYLFSMSNLDNKAVIKGNDFNRFTMRLNLDQKFNNWIKGNVSLSFSRNKLDNIYGEGGRSGGAQFAGVIASSLEFNPVLPIRDEDGKYVLNPDRTNRPNPVSFLDAQDKSKRDDIFGTASIELTPIKNLMIKGTVGANLRNNERKSYLPSTISIGNQASMYAYIGENKNENYLVNLLADYKFNLGEKHSFGIMGAFEYENKEQFGKTMVNSDFPSDDFLWNNMGAGAMTRPEVTSYLIGEERASYIARFNYAFNNKYLLTANLRVDGSSNFAENKQWGVFPGVSAAWRITEEPFLQNNKVINDLKLRAGYGRVGNDGNLTGTYSYLGTKYYAFNKIPTAGLGMEKIGNPDLSWETKDNYNVGLDWGLFKGRLSGSVDFYYSRITNLIGQRQLPINMEVNTMDYNLSQVDGNKGVDLNISSVNFHNKDFKWSTDIVFSYYRNFYIRRDANYVLGINEKQRQDKGEIWQYEIDGLVPAGETNAGAIKVKDVNGYLRDENGNIVMVNGKPAYSGSPDGKIDEADLQHFGNSTPIPFSINNSFEYKNFDLNIYLYGMLNNWQSNATYRLFSGNMENVYTYGENTLAKLKNRWSYDNMNSTTPSIFATAVSSGQVQRFYYEKASFLRCENITLGYTLPKKLTSKVFSSVRLYATARNLFVITPYSGSDPETDSQAAYPNQRTYTFGIDIKF</sequence>
<dbReference type="GO" id="GO:0009279">
    <property type="term" value="C:cell outer membrane"/>
    <property type="evidence" value="ECO:0007669"/>
    <property type="project" value="UniProtKB-SubCell"/>
</dbReference>
<protein>
    <submittedName>
        <fullName evidence="13">TonB-linked SusC/RagA family outer membrane protein</fullName>
    </submittedName>
</protein>
<keyword evidence="14" id="KW-1185">Reference proteome</keyword>
<evidence type="ECO:0000259" key="12">
    <source>
        <dbReference type="Pfam" id="PF07715"/>
    </source>
</evidence>
<feature type="domain" description="TonB-dependent receptor-like beta-barrel" evidence="11">
    <location>
        <begin position="452"/>
        <end position="813"/>
    </location>
</feature>
<dbReference type="SUPFAM" id="SSF49464">
    <property type="entry name" value="Carboxypeptidase regulatory domain-like"/>
    <property type="match status" value="1"/>
</dbReference>
<dbReference type="PROSITE" id="PS52016">
    <property type="entry name" value="TONB_DEPENDENT_REC_3"/>
    <property type="match status" value="1"/>
</dbReference>
<dbReference type="Pfam" id="PF07715">
    <property type="entry name" value="Plug"/>
    <property type="match status" value="1"/>
</dbReference>
<evidence type="ECO:0000256" key="5">
    <source>
        <dbReference type="ARBA" id="ARBA00023077"/>
    </source>
</evidence>
<keyword evidence="7 8" id="KW-0998">Cell outer membrane</keyword>
<dbReference type="InterPro" id="IPR036942">
    <property type="entry name" value="Beta-barrel_TonB_sf"/>
</dbReference>
<dbReference type="InterPro" id="IPR037066">
    <property type="entry name" value="Plug_dom_sf"/>
</dbReference>
<evidence type="ECO:0000256" key="2">
    <source>
        <dbReference type="ARBA" id="ARBA00022448"/>
    </source>
</evidence>
<comment type="subcellular location">
    <subcellularLocation>
        <location evidence="1 8">Cell outer membrane</location>
        <topology evidence="1 8">Multi-pass membrane protein</topology>
    </subcellularLocation>
</comment>
<keyword evidence="5 9" id="KW-0798">TonB box</keyword>
<dbReference type="InterPro" id="IPR023997">
    <property type="entry name" value="TonB-dep_OMP_SusC/RagA_CS"/>
</dbReference>
<evidence type="ECO:0000256" key="6">
    <source>
        <dbReference type="ARBA" id="ARBA00023136"/>
    </source>
</evidence>
<dbReference type="Gene3D" id="2.170.130.10">
    <property type="entry name" value="TonB-dependent receptor, plug domain"/>
    <property type="match status" value="1"/>
</dbReference>
<evidence type="ECO:0000256" key="1">
    <source>
        <dbReference type="ARBA" id="ARBA00004571"/>
    </source>
</evidence>
<dbReference type="NCBIfam" id="TIGR04057">
    <property type="entry name" value="SusC_RagA_signa"/>
    <property type="match status" value="1"/>
</dbReference>
<evidence type="ECO:0000259" key="11">
    <source>
        <dbReference type="Pfam" id="PF00593"/>
    </source>
</evidence>
<evidence type="ECO:0000313" key="13">
    <source>
        <dbReference type="EMBL" id="MBB4035446.1"/>
    </source>
</evidence>
<dbReference type="AlphaFoldDB" id="A0A840CJC0"/>
<dbReference type="Pfam" id="PF00593">
    <property type="entry name" value="TonB_dep_Rec_b-barrel"/>
    <property type="match status" value="1"/>
</dbReference>
<dbReference type="InterPro" id="IPR000531">
    <property type="entry name" value="Beta-barrel_TonB"/>
</dbReference>
<keyword evidence="2 8" id="KW-0813">Transport</keyword>
<dbReference type="Gene3D" id="2.40.170.20">
    <property type="entry name" value="TonB-dependent receptor, beta-barrel domain"/>
    <property type="match status" value="1"/>
</dbReference>
<dbReference type="RefSeq" id="WP_183306387.1">
    <property type="nucleotide sequence ID" value="NZ_JACIEP010000004.1"/>
</dbReference>
<evidence type="ECO:0000256" key="3">
    <source>
        <dbReference type="ARBA" id="ARBA00022452"/>
    </source>
</evidence>
<dbReference type="Pfam" id="PF13715">
    <property type="entry name" value="CarbopepD_reg_2"/>
    <property type="match status" value="1"/>
</dbReference>
<dbReference type="InterPro" id="IPR008969">
    <property type="entry name" value="CarboxyPept-like_regulatory"/>
</dbReference>
<comment type="caution">
    <text evidence="13">The sequence shown here is derived from an EMBL/GenBank/DDBJ whole genome shotgun (WGS) entry which is preliminary data.</text>
</comment>
<dbReference type="SUPFAM" id="SSF56935">
    <property type="entry name" value="Porins"/>
    <property type="match status" value="1"/>
</dbReference>
<organism evidence="13 14">
    <name type="scientific">Dysgonomonas hofstadii</name>
    <dbReference type="NCBI Taxonomy" id="637886"/>
    <lineage>
        <taxon>Bacteria</taxon>
        <taxon>Pseudomonadati</taxon>
        <taxon>Bacteroidota</taxon>
        <taxon>Bacteroidia</taxon>
        <taxon>Bacteroidales</taxon>
        <taxon>Dysgonomonadaceae</taxon>
        <taxon>Dysgonomonas</taxon>
    </lineage>
</organism>
<dbReference type="EMBL" id="JACIEP010000004">
    <property type="protein sequence ID" value="MBB4035446.1"/>
    <property type="molecule type" value="Genomic_DNA"/>
</dbReference>
<dbReference type="InterPro" id="IPR023996">
    <property type="entry name" value="TonB-dep_OMP_SusC/RagA"/>
</dbReference>
<dbReference type="Proteomes" id="UP000555103">
    <property type="component" value="Unassembled WGS sequence"/>
</dbReference>
<comment type="similarity">
    <text evidence="8 9">Belongs to the TonB-dependent receptor family.</text>
</comment>
<feature type="signal peptide" evidence="10">
    <location>
        <begin position="1"/>
        <end position="33"/>
    </location>
</feature>
<reference evidence="13 14" key="1">
    <citation type="submission" date="2020-08" db="EMBL/GenBank/DDBJ databases">
        <title>Genomic Encyclopedia of Type Strains, Phase IV (KMG-IV): sequencing the most valuable type-strain genomes for metagenomic binning, comparative biology and taxonomic classification.</title>
        <authorList>
            <person name="Goeker M."/>
        </authorList>
    </citation>
    <scope>NUCLEOTIDE SEQUENCE [LARGE SCALE GENOMIC DNA]</scope>
    <source>
        <strain evidence="13 14">DSM 104969</strain>
    </source>
</reference>